<dbReference type="AlphaFoldDB" id="A0A7W7WU56"/>
<feature type="transmembrane region" description="Helical" evidence="1">
    <location>
        <begin position="305"/>
        <end position="323"/>
    </location>
</feature>
<feature type="transmembrane region" description="Helical" evidence="1">
    <location>
        <begin position="116"/>
        <end position="136"/>
    </location>
</feature>
<proteinExistence type="predicted"/>
<evidence type="ECO:0008006" key="4">
    <source>
        <dbReference type="Google" id="ProtNLM"/>
    </source>
</evidence>
<feature type="transmembrane region" description="Helical" evidence="1">
    <location>
        <begin position="168"/>
        <end position="188"/>
    </location>
</feature>
<evidence type="ECO:0000313" key="2">
    <source>
        <dbReference type="EMBL" id="MBB4963138.1"/>
    </source>
</evidence>
<name>A0A7W7WU56_9PSEU</name>
<feature type="transmembrane region" description="Helical" evidence="1">
    <location>
        <begin position="195"/>
        <end position="216"/>
    </location>
</feature>
<keyword evidence="3" id="KW-1185">Reference proteome</keyword>
<organism evidence="2 3">
    <name type="scientific">Saccharothrix violaceirubra</name>
    <dbReference type="NCBI Taxonomy" id="413306"/>
    <lineage>
        <taxon>Bacteria</taxon>
        <taxon>Bacillati</taxon>
        <taxon>Actinomycetota</taxon>
        <taxon>Actinomycetes</taxon>
        <taxon>Pseudonocardiales</taxon>
        <taxon>Pseudonocardiaceae</taxon>
        <taxon>Saccharothrix</taxon>
    </lineage>
</organism>
<keyword evidence="1" id="KW-1133">Transmembrane helix</keyword>
<dbReference type="Proteomes" id="UP000542674">
    <property type="component" value="Unassembled WGS sequence"/>
</dbReference>
<evidence type="ECO:0000256" key="1">
    <source>
        <dbReference type="SAM" id="Phobius"/>
    </source>
</evidence>
<keyword evidence="1" id="KW-0812">Transmembrane</keyword>
<reference evidence="2 3" key="1">
    <citation type="submission" date="2020-08" db="EMBL/GenBank/DDBJ databases">
        <title>Sequencing the genomes of 1000 actinobacteria strains.</title>
        <authorList>
            <person name="Klenk H.-P."/>
        </authorList>
    </citation>
    <scope>NUCLEOTIDE SEQUENCE [LARGE SCALE GENOMIC DNA]</scope>
    <source>
        <strain evidence="2 3">DSM 45084</strain>
    </source>
</reference>
<sequence>MTTATASTSTTRSRVGWGDLLWLTWRQHRWVVSVTTALLVLGCAITLYLATTVEAPAIDAELFGMGYHGLAQFAAGSHWLVGVLVAVFWAAPVVSREFEQRTHLVVWGQNLTPGRWALGKIVLLGAPAVLLVAAYTQCLRTLLISLNEVAAADRTHVMYNLFDQAYEISPLVQAGYTAFGFALGFAVSALSRNTIVSMAVTLIGYGVVRMLVTLLWRPNFATPLRHSQPRGEIGPYDQGIEGHVMYVGGGWADTKGNEVDFPHACSRSFDTKEAMDKCLADNGVAGYFTDYHPADRRIPFQLFETGIYVVLTAALLLLAYRLVKRSHRL</sequence>
<accession>A0A7W7WU56</accession>
<evidence type="ECO:0000313" key="3">
    <source>
        <dbReference type="Proteomes" id="UP000542674"/>
    </source>
</evidence>
<feature type="transmembrane region" description="Helical" evidence="1">
    <location>
        <begin position="70"/>
        <end position="95"/>
    </location>
</feature>
<protein>
    <recommendedName>
        <fullName evidence="4">ABC-2 family transporter</fullName>
    </recommendedName>
</protein>
<gene>
    <name evidence="2" type="ORF">F4559_000497</name>
</gene>
<keyword evidence="1" id="KW-0472">Membrane</keyword>
<dbReference type="EMBL" id="JACHJS010000001">
    <property type="protein sequence ID" value="MBB4963138.1"/>
    <property type="molecule type" value="Genomic_DNA"/>
</dbReference>
<feature type="transmembrane region" description="Helical" evidence="1">
    <location>
        <begin position="30"/>
        <end position="50"/>
    </location>
</feature>
<comment type="caution">
    <text evidence="2">The sequence shown here is derived from an EMBL/GenBank/DDBJ whole genome shotgun (WGS) entry which is preliminary data.</text>
</comment>
<dbReference type="RefSeq" id="WP_184665961.1">
    <property type="nucleotide sequence ID" value="NZ_BAABAI010000004.1"/>
</dbReference>